<evidence type="ECO:0000256" key="1">
    <source>
        <dbReference type="SAM" id="MobiDB-lite"/>
    </source>
</evidence>
<reference evidence="2" key="1">
    <citation type="journal article" date="2015" name="Nature">
        <title>Complex archaea that bridge the gap between prokaryotes and eukaryotes.</title>
        <authorList>
            <person name="Spang A."/>
            <person name="Saw J.H."/>
            <person name="Jorgensen S.L."/>
            <person name="Zaremba-Niedzwiedzka K."/>
            <person name="Martijn J."/>
            <person name="Lind A.E."/>
            <person name="van Eijk R."/>
            <person name="Schleper C."/>
            <person name="Guy L."/>
            <person name="Ettema T.J."/>
        </authorList>
    </citation>
    <scope>NUCLEOTIDE SEQUENCE</scope>
</reference>
<protein>
    <recommendedName>
        <fullName evidence="3">Homing endonuclease LAGLIDADG domain-containing protein</fullName>
    </recommendedName>
</protein>
<proteinExistence type="predicted"/>
<sequence>MDEHKDLTPKQRYDRERYRKIKAQRDAQKPPDPIELLTPEECAYIAGIVDADGSIFVAAVGPERRKTVYPIVTVAMTYLPLIEWLAEKMEAGTIKLHNQTNMRRFPHLKKQYRMQVFGKRAKLLCQVMLSYMKVKHEQARLVSTFPTDARIAPGVKIE</sequence>
<feature type="region of interest" description="Disordered" evidence="1">
    <location>
        <begin position="1"/>
        <end position="32"/>
    </location>
</feature>
<name>A0A0F9BEP6_9ZZZZ</name>
<organism evidence="2">
    <name type="scientific">marine sediment metagenome</name>
    <dbReference type="NCBI Taxonomy" id="412755"/>
    <lineage>
        <taxon>unclassified sequences</taxon>
        <taxon>metagenomes</taxon>
        <taxon>ecological metagenomes</taxon>
    </lineage>
</organism>
<feature type="compositionally biased region" description="Basic and acidic residues" evidence="1">
    <location>
        <begin position="1"/>
        <end position="29"/>
    </location>
</feature>
<comment type="caution">
    <text evidence="2">The sequence shown here is derived from an EMBL/GenBank/DDBJ whole genome shotgun (WGS) entry which is preliminary data.</text>
</comment>
<dbReference type="AlphaFoldDB" id="A0A0F9BEP6"/>
<evidence type="ECO:0000313" key="2">
    <source>
        <dbReference type="EMBL" id="KKL12277.1"/>
    </source>
</evidence>
<evidence type="ECO:0008006" key="3">
    <source>
        <dbReference type="Google" id="ProtNLM"/>
    </source>
</evidence>
<dbReference type="SUPFAM" id="SSF55608">
    <property type="entry name" value="Homing endonucleases"/>
    <property type="match status" value="1"/>
</dbReference>
<dbReference type="InterPro" id="IPR027434">
    <property type="entry name" value="Homing_endonucl"/>
</dbReference>
<gene>
    <name evidence="2" type="ORF">LCGC14_2537390</name>
</gene>
<feature type="non-terminal residue" evidence="2">
    <location>
        <position position="158"/>
    </location>
</feature>
<accession>A0A0F9BEP6</accession>
<dbReference type="Gene3D" id="3.10.28.10">
    <property type="entry name" value="Homing endonucleases"/>
    <property type="match status" value="1"/>
</dbReference>
<dbReference type="EMBL" id="LAZR01041326">
    <property type="protein sequence ID" value="KKL12277.1"/>
    <property type="molecule type" value="Genomic_DNA"/>
</dbReference>